<sequence>MTTPFKKKVKAKIKAKKPLSDEELEREKIKYEIAEELGLIDKVKKYGWSGLTAEETGKIGGIMTKRNKDAGRRWNK</sequence>
<dbReference type="GO" id="GO:0003690">
    <property type="term" value="F:double-stranded DNA binding"/>
    <property type="evidence" value="ECO:0007669"/>
    <property type="project" value="InterPro"/>
</dbReference>
<dbReference type="Pfam" id="PF00269">
    <property type="entry name" value="SASP"/>
    <property type="match status" value="1"/>
</dbReference>
<evidence type="ECO:0000256" key="1">
    <source>
        <dbReference type="ARBA" id="ARBA00003863"/>
    </source>
</evidence>
<dbReference type="EMBL" id="FQVG01000081">
    <property type="protein sequence ID" value="SHF45037.1"/>
    <property type="molecule type" value="Genomic_DNA"/>
</dbReference>
<name>A0A1M5BRY1_9CLOT</name>
<dbReference type="GO" id="GO:0006265">
    <property type="term" value="P:DNA topological change"/>
    <property type="evidence" value="ECO:0007669"/>
    <property type="project" value="InterPro"/>
</dbReference>
<dbReference type="Gene3D" id="6.10.10.80">
    <property type="entry name" value="Small, acid-soluble spore protein, alpha/beta type-like"/>
    <property type="match status" value="1"/>
</dbReference>
<dbReference type="RefSeq" id="WP_027307661.1">
    <property type="nucleotide sequence ID" value="NZ_FQVG01000081.1"/>
</dbReference>
<dbReference type="InterPro" id="IPR018126">
    <property type="entry name" value="SASP_alpha/beta-type_CS"/>
</dbReference>
<dbReference type="Proteomes" id="UP000184423">
    <property type="component" value="Unassembled WGS sequence"/>
</dbReference>
<evidence type="ECO:0000256" key="2">
    <source>
        <dbReference type="ARBA" id="ARBA00005442"/>
    </source>
</evidence>
<gene>
    <name evidence="4" type="ORF">SAMN02746091_02553</name>
</gene>
<protein>
    <submittedName>
        <fullName evidence="4">Small, acid-soluble spore protein, alpha/beta type</fullName>
    </submittedName>
</protein>
<keyword evidence="3" id="KW-0238">DNA-binding</keyword>
<evidence type="ECO:0000256" key="3">
    <source>
        <dbReference type="ARBA" id="ARBA00023125"/>
    </source>
</evidence>
<reference evidence="5" key="1">
    <citation type="submission" date="2016-11" db="EMBL/GenBank/DDBJ databases">
        <authorList>
            <person name="Varghese N."/>
            <person name="Submissions S."/>
        </authorList>
    </citation>
    <scope>NUCLEOTIDE SEQUENCE [LARGE SCALE GENOMIC DNA]</scope>
    <source>
        <strain evidence="5">DSM 10124</strain>
    </source>
</reference>
<comment type="function">
    <text evidence="1">SASP are bound to spore DNA. They are double-stranded DNA-binding proteins that cause DNA to change to an a-like conformation. They protect the DNA backbone from chemical and enzymatic cleavage and are thus involved in dormant spore's high resistance to UV light.</text>
</comment>
<dbReference type="AlphaFoldDB" id="A0A1M5BRY1"/>
<organism evidence="4 5">
    <name type="scientific">Caloramator proteoclasticus DSM 10124</name>
    <dbReference type="NCBI Taxonomy" id="1121262"/>
    <lineage>
        <taxon>Bacteria</taxon>
        <taxon>Bacillati</taxon>
        <taxon>Bacillota</taxon>
        <taxon>Clostridia</taxon>
        <taxon>Eubacteriales</taxon>
        <taxon>Clostridiaceae</taxon>
        <taxon>Caloramator</taxon>
    </lineage>
</organism>
<evidence type="ECO:0000313" key="5">
    <source>
        <dbReference type="Proteomes" id="UP000184423"/>
    </source>
</evidence>
<evidence type="ECO:0000313" key="4">
    <source>
        <dbReference type="EMBL" id="SHF45037.1"/>
    </source>
</evidence>
<comment type="similarity">
    <text evidence="2">Belongs to the alpha/beta-type SASP family.</text>
</comment>
<keyword evidence="5" id="KW-1185">Reference proteome</keyword>
<dbReference type="PROSITE" id="PS00304">
    <property type="entry name" value="SASP_1"/>
    <property type="match status" value="1"/>
</dbReference>
<proteinExistence type="inferred from homology"/>
<dbReference type="InterPro" id="IPR038300">
    <property type="entry name" value="SASP_sf_alpha/beta"/>
</dbReference>
<accession>A0A1M5BRY1</accession>
<dbReference type="InterPro" id="IPR001448">
    <property type="entry name" value="SASP_alpha/beta-type"/>
</dbReference>